<evidence type="ECO:0000313" key="3">
    <source>
        <dbReference type="Proteomes" id="UP000094236"/>
    </source>
</evidence>
<dbReference type="GO" id="GO:0005829">
    <property type="term" value="C:cytosol"/>
    <property type="evidence" value="ECO:0007669"/>
    <property type="project" value="TreeGrafter"/>
</dbReference>
<dbReference type="GO" id="GO:0005634">
    <property type="term" value="C:nucleus"/>
    <property type="evidence" value="ECO:0007669"/>
    <property type="project" value="TreeGrafter"/>
</dbReference>
<dbReference type="PANTHER" id="PTHR32226">
    <property type="entry name" value="TELO2-INTERACTING PROTEIN 2"/>
    <property type="match status" value="1"/>
</dbReference>
<keyword evidence="3" id="KW-1185">Reference proteome</keyword>
<dbReference type="OrthoDB" id="6417021at2759"/>
<dbReference type="AlphaFoldDB" id="A0A1E4TPU5"/>
<dbReference type="PANTHER" id="PTHR32226:SF2">
    <property type="entry name" value="TELO2-INTERACTING PROTEIN 2"/>
    <property type="match status" value="1"/>
</dbReference>
<dbReference type="Pfam" id="PF10521">
    <property type="entry name" value="Tti2"/>
    <property type="match status" value="1"/>
</dbReference>
<comment type="similarity">
    <text evidence="1">Belongs to the TTI2 family.</text>
</comment>
<evidence type="ECO:0000313" key="2">
    <source>
        <dbReference type="EMBL" id="ODV93742.1"/>
    </source>
</evidence>
<reference evidence="3" key="1">
    <citation type="submission" date="2016-05" db="EMBL/GenBank/DDBJ databases">
        <title>Comparative genomics of biotechnologically important yeasts.</title>
        <authorList>
            <consortium name="DOE Joint Genome Institute"/>
            <person name="Riley R."/>
            <person name="Haridas S."/>
            <person name="Wolfe K.H."/>
            <person name="Lopes M.R."/>
            <person name="Hittinger C.T."/>
            <person name="Goker M."/>
            <person name="Salamov A."/>
            <person name="Wisecaver J."/>
            <person name="Long T.M."/>
            <person name="Aerts A.L."/>
            <person name="Barry K."/>
            <person name="Choi C."/>
            <person name="Clum A."/>
            <person name="Coughlan A.Y."/>
            <person name="Deshpande S."/>
            <person name="Douglass A.P."/>
            <person name="Hanson S.J."/>
            <person name="Klenk H.-P."/>
            <person name="Labutti K."/>
            <person name="Lapidus A."/>
            <person name="Lindquist E."/>
            <person name="Lipzen A."/>
            <person name="Meier-Kolthoff J.P."/>
            <person name="Ohm R.A."/>
            <person name="Otillar R.P."/>
            <person name="Pangilinan J."/>
            <person name="Peng Y."/>
            <person name="Rokas A."/>
            <person name="Rosa C.A."/>
            <person name="Scheuner C."/>
            <person name="Sibirny A.A."/>
            <person name="Slot J.C."/>
            <person name="Stielow J.B."/>
            <person name="Sun H."/>
            <person name="Kurtzman C.P."/>
            <person name="Blackwell M."/>
            <person name="Grigoriev I.V."/>
            <person name="Jeffries T.W."/>
        </authorList>
    </citation>
    <scope>NUCLEOTIDE SEQUENCE [LARGE SCALE GENOMIC DNA]</scope>
    <source>
        <strain evidence="3">NRRL Y-2460</strain>
    </source>
</reference>
<dbReference type="GO" id="GO:0110078">
    <property type="term" value="C:TTT Hsp90 cochaperone complex"/>
    <property type="evidence" value="ECO:0007669"/>
    <property type="project" value="InterPro"/>
</dbReference>
<dbReference type="EMBL" id="KV454017">
    <property type="protein sequence ID" value="ODV93742.1"/>
    <property type="molecule type" value="Genomic_DNA"/>
</dbReference>
<dbReference type="InterPro" id="IPR018870">
    <property type="entry name" value="Tti2"/>
</dbReference>
<dbReference type="Proteomes" id="UP000094236">
    <property type="component" value="Unassembled WGS sequence"/>
</dbReference>
<dbReference type="InterPro" id="IPR016024">
    <property type="entry name" value="ARM-type_fold"/>
</dbReference>
<protein>
    <submittedName>
        <fullName evidence="2">Uncharacterized protein</fullName>
    </submittedName>
</protein>
<evidence type="ECO:0000256" key="1">
    <source>
        <dbReference type="ARBA" id="ARBA00034736"/>
    </source>
</evidence>
<sequence>MTGVLKPFPFINKYTNDSEISDEDLVIINSHSNLVDIDQIIDLSFDGDTFEDRNSSALILESLIPSLYPTQINDLSNRVLKSLEVLETDYIWCGDDLSEVDDNIRTKISKIEIYKLQQLFKLRLFRKILTSSNFATTCDFNKVLGKLSYFYIEDVPWSNEYMTKLSRCCIDVILRDLQQKDKDFFITTILHDILKPRLIEVNKLNRTDLKLNKKKELFKGIQPQLGFSKNSSHELDHWKLKNTKLLSTMGFIINFEVQDEYQNFLKIIIPLLLNFLDDHECSIKYQSCKILSQIINQYKRDNLIKSYYAIFIDSLKKCLLYLPSLTPISKSSKLLSEAYPLLIQLYQLYYRDESELNEKLILLIQDYILISITAVKDKSFQILLILLDILNDYLISNLKIDIIPVLSKLNDELLSLLIDPYVLLKPELVTKILMILRNFMKYCWIIIDKKYKYDYLGAFTITYKRLNDDESNISNLKLLEILRENIQILRESCEDKQSFDSDCDKLLEKDNSLTNLFKSPCI</sequence>
<dbReference type="STRING" id="669874.A0A1E4TPU5"/>
<name>A0A1E4TPU5_PACTA</name>
<organism evidence="2 3">
    <name type="scientific">Pachysolen tannophilus NRRL Y-2460</name>
    <dbReference type="NCBI Taxonomy" id="669874"/>
    <lineage>
        <taxon>Eukaryota</taxon>
        <taxon>Fungi</taxon>
        <taxon>Dikarya</taxon>
        <taxon>Ascomycota</taxon>
        <taxon>Saccharomycotina</taxon>
        <taxon>Pichiomycetes</taxon>
        <taxon>Pachysolenaceae</taxon>
        <taxon>Pachysolen</taxon>
    </lineage>
</organism>
<dbReference type="SUPFAM" id="SSF48371">
    <property type="entry name" value="ARM repeat"/>
    <property type="match status" value="1"/>
</dbReference>
<proteinExistence type="inferred from homology"/>
<gene>
    <name evidence="2" type="ORF">PACTADRAFT_4644</name>
</gene>
<accession>A0A1E4TPU5</accession>